<evidence type="ECO:0000313" key="3">
    <source>
        <dbReference type="Proteomes" id="UP000176339"/>
    </source>
</evidence>
<accession>A0A1F5P3U7</accession>
<feature type="transmembrane region" description="Helical" evidence="1">
    <location>
        <begin position="14"/>
        <end position="31"/>
    </location>
</feature>
<proteinExistence type="predicted"/>
<evidence type="ECO:0000313" key="2">
    <source>
        <dbReference type="EMBL" id="OGE84578.1"/>
    </source>
</evidence>
<evidence type="ECO:0000256" key="1">
    <source>
        <dbReference type="SAM" id="Phobius"/>
    </source>
</evidence>
<reference evidence="2 3" key="1">
    <citation type="journal article" date="2016" name="Nat. Commun.">
        <title>Thousands of microbial genomes shed light on interconnected biogeochemical processes in an aquifer system.</title>
        <authorList>
            <person name="Anantharaman K."/>
            <person name="Brown C.T."/>
            <person name="Hug L.A."/>
            <person name="Sharon I."/>
            <person name="Castelle C.J."/>
            <person name="Probst A.J."/>
            <person name="Thomas B.C."/>
            <person name="Singh A."/>
            <person name="Wilkins M.J."/>
            <person name="Karaoz U."/>
            <person name="Brodie E.L."/>
            <person name="Williams K.H."/>
            <person name="Hubbard S.S."/>
            <person name="Banfield J.F."/>
        </authorList>
    </citation>
    <scope>NUCLEOTIDE SEQUENCE [LARGE SCALE GENOMIC DNA]</scope>
</reference>
<sequence>MVSKIVLWITFDKLIYFIFVAKISHFLLLFYPQQTARYISTLSSLTGISKETMIIQLTWVAFLGILLPYAVTARVLASSNKASEIQFPILHFGVCPREGFICLVIRFAPVFTGGGRSTNRLANTLKT</sequence>
<dbReference type="AlphaFoldDB" id="A0A1F5P3U7"/>
<organism evidence="2 3">
    <name type="scientific">Candidatus Doudnabacteria bacterium RIFCSPHIGHO2_01_FULL_49_9</name>
    <dbReference type="NCBI Taxonomy" id="1817827"/>
    <lineage>
        <taxon>Bacteria</taxon>
        <taxon>Candidatus Doudnaibacteriota</taxon>
    </lineage>
</organism>
<protein>
    <submittedName>
        <fullName evidence="2">Uncharacterized protein</fullName>
    </submittedName>
</protein>
<comment type="caution">
    <text evidence="2">The sequence shown here is derived from an EMBL/GenBank/DDBJ whole genome shotgun (WGS) entry which is preliminary data.</text>
</comment>
<keyword evidence="1" id="KW-1133">Transmembrane helix</keyword>
<gene>
    <name evidence="2" type="ORF">A2846_04880</name>
</gene>
<keyword evidence="1" id="KW-0472">Membrane</keyword>
<name>A0A1F5P3U7_9BACT</name>
<keyword evidence="1" id="KW-0812">Transmembrane</keyword>
<dbReference type="EMBL" id="MFEN01000004">
    <property type="protein sequence ID" value="OGE84578.1"/>
    <property type="molecule type" value="Genomic_DNA"/>
</dbReference>
<feature type="transmembrane region" description="Helical" evidence="1">
    <location>
        <begin position="52"/>
        <end position="71"/>
    </location>
</feature>
<dbReference type="Proteomes" id="UP000176339">
    <property type="component" value="Unassembled WGS sequence"/>
</dbReference>